<protein>
    <recommendedName>
        <fullName evidence="4">Actin-related protein 4</fullName>
    </recommendedName>
</protein>
<evidence type="ECO:0008006" key="4">
    <source>
        <dbReference type="Google" id="ProtNLM"/>
    </source>
</evidence>
<comment type="similarity">
    <text evidence="1">Belongs to the actin family.</text>
</comment>
<dbReference type="CDD" id="cd13395">
    <property type="entry name" value="ASKHA_NBD_Arp4_ACTL6-like"/>
    <property type="match status" value="1"/>
</dbReference>
<evidence type="ECO:0000313" key="3">
    <source>
        <dbReference type="Proteomes" id="UP001497512"/>
    </source>
</evidence>
<keyword evidence="3" id="KW-1185">Reference proteome</keyword>
<dbReference type="Proteomes" id="UP001497512">
    <property type="component" value="Chromosome 13"/>
</dbReference>
<sequence length="442" mass="48629">MQLWDGADEVSAIVLDLGSHSCKAGYAGEDQPKCVFPSVVGAVEQTAVVGDGGTDTDMEAKKPGESEKAKAGRKLYTGFSALNYRRDFMEVVPAMKDGLVADWEIVESIWDHALKDRLLVDPKEHPMLLAEPSFNTQQNREKMVELMFEKYGAPAVFLAKNAVLTSFASGRATSLVVDCGGASTNVAAVHDGYVLQKAIVKSAIGGDVLTECLLKTLESKGISIRPRFSFKRKEVRIGEFEVTPVEFPNTTESYYKYMQRVIAADVKEAVCRVPDSPFDDNSYANIPTTPYELPDGQMIEVGADRFRIPDIMFNPSLLQTISGMEKFGAEANAPLQGLPQMVIDSINKCDVDIRRELFSSIMLAGGTAAMQQMKERLEKDLMEEAPQAARVKVLASGNATERRFSVWIGGSILASLGSFQQMWFSKSEFEEHGPSYVQRKCP</sequence>
<dbReference type="EMBL" id="OZ019905">
    <property type="protein sequence ID" value="CAK9201122.1"/>
    <property type="molecule type" value="Genomic_DNA"/>
</dbReference>
<dbReference type="SUPFAM" id="SSF53067">
    <property type="entry name" value="Actin-like ATPase domain"/>
    <property type="match status" value="2"/>
</dbReference>
<dbReference type="PANTHER" id="PTHR11937">
    <property type="entry name" value="ACTIN"/>
    <property type="match status" value="1"/>
</dbReference>
<evidence type="ECO:0000313" key="2">
    <source>
        <dbReference type="EMBL" id="CAK9201122.1"/>
    </source>
</evidence>
<dbReference type="Pfam" id="PF00022">
    <property type="entry name" value="Actin"/>
    <property type="match status" value="1"/>
</dbReference>
<organism evidence="2 3">
    <name type="scientific">Sphagnum troendelagicum</name>
    <dbReference type="NCBI Taxonomy" id="128251"/>
    <lineage>
        <taxon>Eukaryota</taxon>
        <taxon>Viridiplantae</taxon>
        <taxon>Streptophyta</taxon>
        <taxon>Embryophyta</taxon>
        <taxon>Bryophyta</taxon>
        <taxon>Sphagnophytina</taxon>
        <taxon>Sphagnopsida</taxon>
        <taxon>Sphagnales</taxon>
        <taxon>Sphagnaceae</taxon>
        <taxon>Sphagnum</taxon>
    </lineage>
</organism>
<proteinExistence type="inferred from homology"/>
<dbReference type="InterPro" id="IPR004000">
    <property type="entry name" value="Actin"/>
</dbReference>
<evidence type="ECO:0000256" key="1">
    <source>
        <dbReference type="RuleBase" id="RU000487"/>
    </source>
</evidence>
<name>A0ABP0TNQ9_9BRYO</name>
<dbReference type="Gene3D" id="3.90.640.10">
    <property type="entry name" value="Actin, Chain A, domain 4"/>
    <property type="match status" value="1"/>
</dbReference>
<reference evidence="2" key="1">
    <citation type="submission" date="2024-02" db="EMBL/GenBank/DDBJ databases">
        <authorList>
            <consortium name="ELIXIR-Norway"/>
            <consortium name="Elixir Norway"/>
        </authorList>
    </citation>
    <scope>NUCLEOTIDE SEQUENCE</scope>
</reference>
<gene>
    <name evidence="2" type="ORF">CSSPTR1EN2_LOCUS5749</name>
</gene>
<accession>A0ABP0TNQ9</accession>
<dbReference type="InterPro" id="IPR043129">
    <property type="entry name" value="ATPase_NBD"/>
</dbReference>
<dbReference type="Gene3D" id="3.30.420.40">
    <property type="match status" value="3"/>
</dbReference>
<dbReference type="SMART" id="SM00268">
    <property type="entry name" value="ACTIN"/>
    <property type="match status" value="1"/>
</dbReference>